<evidence type="ECO:0000313" key="3">
    <source>
        <dbReference type="EMBL" id="GIN63477.1"/>
    </source>
</evidence>
<dbReference type="PANTHER" id="PTHR43279:SF1">
    <property type="entry name" value="CATECHOL-2,3-DIOXYGENASE"/>
    <property type="match status" value="1"/>
</dbReference>
<proteinExistence type="predicted"/>
<keyword evidence="4" id="KW-1185">Reference proteome</keyword>
<evidence type="ECO:0000256" key="1">
    <source>
        <dbReference type="ARBA" id="ARBA00022723"/>
    </source>
</evidence>
<dbReference type="CDD" id="cd16359">
    <property type="entry name" value="VOC_BsCatE_like_C"/>
    <property type="match status" value="1"/>
</dbReference>
<dbReference type="GO" id="GO:0046872">
    <property type="term" value="F:metal ion binding"/>
    <property type="evidence" value="ECO:0007669"/>
    <property type="project" value="UniProtKB-KW"/>
</dbReference>
<gene>
    <name evidence="3" type="ORF">J27TS8_34700</name>
</gene>
<sequence length="285" mass="32284">MNFHQSPNVYVEQVHLKVTNKDRALSFYQEILGLQVLKESRTMVVFTVDGKTPILTILEPEQVTAKEARRTGLYHFALLLPTRADLAACLKHLMESGYPLQGASDHLVSEAIYLADPDGNGIEVYADRPSEKWEWSEGMVQMDTAPLDVEELFQQWNGEVWRGLPKETIIGHIHLHVADLHAAQQFYCDGLGFDIVTRYGEQALFISSGNYHHHIGLNTWNGRGAQPPSEKSAGLEYFTLIYPNKEEMMQTIKRLNNRHDSIQVEGEEIKLIDPSGTRLVLTTRA</sequence>
<dbReference type="AlphaFoldDB" id="A0A919WKT4"/>
<organism evidence="3 4">
    <name type="scientific">Robertmurraya siralis</name>
    <dbReference type="NCBI Taxonomy" id="77777"/>
    <lineage>
        <taxon>Bacteria</taxon>
        <taxon>Bacillati</taxon>
        <taxon>Bacillota</taxon>
        <taxon>Bacilli</taxon>
        <taxon>Bacillales</taxon>
        <taxon>Bacillaceae</taxon>
        <taxon>Robertmurraya</taxon>
    </lineage>
</organism>
<dbReference type="Proteomes" id="UP000682111">
    <property type="component" value="Unassembled WGS sequence"/>
</dbReference>
<feature type="domain" description="VOC" evidence="2">
    <location>
        <begin position="169"/>
        <end position="285"/>
    </location>
</feature>
<dbReference type="CDD" id="cd07255">
    <property type="entry name" value="VOC_BsCatE_like_N"/>
    <property type="match status" value="1"/>
</dbReference>
<dbReference type="InterPro" id="IPR004360">
    <property type="entry name" value="Glyas_Fos-R_dOase_dom"/>
</dbReference>
<feature type="domain" description="VOC" evidence="2">
    <location>
        <begin position="10"/>
        <end position="127"/>
    </location>
</feature>
<dbReference type="Pfam" id="PF00903">
    <property type="entry name" value="Glyoxalase"/>
    <property type="match status" value="2"/>
</dbReference>
<dbReference type="InterPro" id="IPR037523">
    <property type="entry name" value="VOC_core"/>
</dbReference>
<dbReference type="RefSeq" id="WP_212934187.1">
    <property type="nucleotide sequence ID" value="NZ_BORC01000006.1"/>
</dbReference>
<dbReference type="Gene3D" id="3.10.180.10">
    <property type="entry name" value="2,3-Dihydroxybiphenyl 1,2-Dioxygenase, domain 1"/>
    <property type="match status" value="2"/>
</dbReference>
<dbReference type="PANTHER" id="PTHR43279">
    <property type="entry name" value="CATECHOL-2,3-DIOXYGENASE"/>
    <property type="match status" value="1"/>
</dbReference>
<protein>
    <submittedName>
        <fullName evidence="3">Glyoxalase</fullName>
    </submittedName>
</protein>
<dbReference type="PROSITE" id="PS00934">
    <property type="entry name" value="GLYOXALASE_I_1"/>
    <property type="match status" value="2"/>
</dbReference>
<name>A0A919WKT4_9BACI</name>
<keyword evidence="1" id="KW-0479">Metal-binding</keyword>
<dbReference type="InterPro" id="IPR029068">
    <property type="entry name" value="Glyas_Bleomycin-R_OHBP_Dase"/>
</dbReference>
<evidence type="ECO:0000313" key="4">
    <source>
        <dbReference type="Proteomes" id="UP000682111"/>
    </source>
</evidence>
<dbReference type="EMBL" id="BORC01000006">
    <property type="protein sequence ID" value="GIN63477.1"/>
    <property type="molecule type" value="Genomic_DNA"/>
</dbReference>
<dbReference type="PROSITE" id="PS51819">
    <property type="entry name" value="VOC"/>
    <property type="match status" value="2"/>
</dbReference>
<evidence type="ECO:0000259" key="2">
    <source>
        <dbReference type="PROSITE" id="PS51819"/>
    </source>
</evidence>
<dbReference type="GO" id="GO:0004462">
    <property type="term" value="F:lactoylglutathione lyase activity"/>
    <property type="evidence" value="ECO:0007669"/>
    <property type="project" value="InterPro"/>
</dbReference>
<dbReference type="SUPFAM" id="SSF54593">
    <property type="entry name" value="Glyoxalase/Bleomycin resistance protein/Dihydroxybiphenyl dioxygenase"/>
    <property type="match status" value="2"/>
</dbReference>
<accession>A0A919WKT4</accession>
<reference evidence="3" key="1">
    <citation type="submission" date="2021-03" db="EMBL/GenBank/DDBJ databases">
        <title>Antimicrobial resistance genes in bacteria isolated from Japanese honey, and their potential for conferring macrolide and lincosamide resistance in the American foulbrood pathogen Paenibacillus larvae.</title>
        <authorList>
            <person name="Okamoto M."/>
            <person name="Kumagai M."/>
            <person name="Kanamori H."/>
            <person name="Takamatsu D."/>
        </authorList>
    </citation>
    <scope>NUCLEOTIDE SEQUENCE</scope>
    <source>
        <strain evidence="3">J27TS8</strain>
    </source>
</reference>
<comment type="caution">
    <text evidence="3">The sequence shown here is derived from an EMBL/GenBank/DDBJ whole genome shotgun (WGS) entry which is preliminary data.</text>
</comment>
<dbReference type="InterPro" id="IPR018146">
    <property type="entry name" value="Glyoxalase_1_CS"/>
</dbReference>